<reference evidence="2 3" key="1">
    <citation type="submission" date="2020-02" db="EMBL/GenBank/DDBJ databases">
        <authorList>
            <person name="Ma Q."/>
            <person name="Huang Y."/>
            <person name="Song X."/>
            <person name="Pei D."/>
        </authorList>
    </citation>
    <scope>NUCLEOTIDE SEQUENCE [LARGE SCALE GENOMIC DNA]</scope>
    <source>
        <strain evidence="2">Sxm20200214</strain>
        <tissue evidence="2">Leaf</tissue>
    </source>
</reference>
<evidence type="ECO:0000256" key="1">
    <source>
        <dbReference type="SAM" id="MobiDB-lite"/>
    </source>
</evidence>
<comment type="caution">
    <text evidence="2">The sequence shown here is derived from an EMBL/GenBank/DDBJ whole genome shotgun (WGS) entry which is preliminary data.</text>
</comment>
<dbReference type="EMBL" id="JAAMPC010000003">
    <property type="protein sequence ID" value="KAG2320033.1"/>
    <property type="molecule type" value="Genomic_DNA"/>
</dbReference>
<feature type="region of interest" description="Disordered" evidence="1">
    <location>
        <begin position="1"/>
        <end position="29"/>
    </location>
</feature>
<evidence type="ECO:0000313" key="3">
    <source>
        <dbReference type="Proteomes" id="UP000886595"/>
    </source>
</evidence>
<organism evidence="2 3">
    <name type="scientific">Brassica carinata</name>
    <name type="common">Ethiopian mustard</name>
    <name type="synonym">Abyssinian cabbage</name>
    <dbReference type="NCBI Taxonomy" id="52824"/>
    <lineage>
        <taxon>Eukaryota</taxon>
        <taxon>Viridiplantae</taxon>
        <taxon>Streptophyta</taxon>
        <taxon>Embryophyta</taxon>
        <taxon>Tracheophyta</taxon>
        <taxon>Spermatophyta</taxon>
        <taxon>Magnoliopsida</taxon>
        <taxon>eudicotyledons</taxon>
        <taxon>Gunneridae</taxon>
        <taxon>Pentapetalae</taxon>
        <taxon>rosids</taxon>
        <taxon>malvids</taxon>
        <taxon>Brassicales</taxon>
        <taxon>Brassicaceae</taxon>
        <taxon>Brassiceae</taxon>
        <taxon>Brassica</taxon>
    </lineage>
</organism>
<gene>
    <name evidence="2" type="ORF">Bca52824_013246</name>
</gene>
<evidence type="ECO:0000313" key="2">
    <source>
        <dbReference type="EMBL" id="KAG2320033.1"/>
    </source>
</evidence>
<dbReference type="AlphaFoldDB" id="A0A8X8B373"/>
<name>A0A8X8B373_BRACI</name>
<feature type="compositionally biased region" description="Low complexity" evidence="1">
    <location>
        <begin position="1"/>
        <end position="15"/>
    </location>
</feature>
<keyword evidence="3" id="KW-1185">Reference proteome</keyword>
<dbReference type="Proteomes" id="UP000886595">
    <property type="component" value="Unassembled WGS sequence"/>
</dbReference>
<accession>A0A8X8B373</accession>
<protein>
    <submittedName>
        <fullName evidence="2">Uncharacterized protein</fullName>
    </submittedName>
</protein>
<dbReference type="OrthoDB" id="1123101at2759"/>
<proteinExistence type="predicted"/>
<sequence length="301" mass="32918">MGAPSPSPLSVEPVSESPPPTSSIITTTPLTSISSPAPLNDITSLAYFTVSFTPLLTAASTVQECGAVRFIRYYATVVSPTHYAISNIDGSSQSRLYSPLVAGTTVQESGRSRFACYYATAAPPSHYAVLNIDGSSQNLLCDFQTRPIVRRHNHSKAFYLLSDVSSHTFWLNECDDYLLKSHSVTTCWARYGNVEFRVLDPIELCTLNVVYGSGASHLKLFPVSIPISSNRYINFVLDYQLFFGTIAMGTKLKILFGFLHFTERDSSLYGSISSCFVTFPSFVLPLSMTPGFSASFVNVAL</sequence>